<evidence type="ECO:0000313" key="2">
    <source>
        <dbReference type="Proteomes" id="UP001177021"/>
    </source>
</evidence>
<organism evidence="1 2">
    <name type="scientific">Trifolium pratense</name>
    <name type="common">Red clover</name>
    <dbReference type="NCBI Taxonomy" id="57577"/>
    <lineage>
        <taxon>Eukaryota</taxon>
        <taxon>Viridiplantae</taxon>
        <taxon>Streptophyta</taxon>
        <taxon>Embryophyta</taxon>
        <taxon>Tracheophyta</taxon>
        <taxon>Spermatophyta</taxon>
        <taxon>Magnoliopsida</taxon>
        <taxon>eudicotyledons</taxon>
        <taxon>Gunneridae</taxon>
        <taxon>Pentapetalae</taxon>
        <taxon>rosids</taxon>
        <taxon>fabids</taxon>
        <taxon>Fabales</taxon>
        <taxon>Fabaceae</taxon>
        <taxon>Papilionoideae</taxon>
        <taxon>50 kb inversion clade</taxon>
        <taxon>NPAAA clade</taxon>
        <taxon>Hologalegina</taxon>
        <taxon>IRL clade</taxon>
        <taxon>Trifolieae</taxon>
        <taxon>Trifolium</taxon>
    </lineage>
</organism>
<dbReference type="EMBL" id="CASHSV030000002">
    <property type="protein sequence ID" value="CAJ2634989.1"/>
    <property type="molecule type" value="Genomic_DNA"/>
</dbReference>
<sequence length="1899" mass="217040">MENLLLGWRTALTQAADFSGWNAIYYRNEAELVQQIVQTLLRKLNRVPFFIATFPVGLDTRVQQVIQFIENQSSKVCLIGICGMSGSGKTTTAKAIYDRLHGKFLNTSFIENAREVFEKENSGIIHLQQQLLSDILNINVTIHSNAEGEMMIGERFQGKTVLVVLDDVIPSEQLEALCANRNLFGPGSVLIVTVRYVHLLKLSNFDYVFTMKVMDENESLELFSWHAFRQPCPIKDFDELSMTVVAYCGGLPLALEVLGSHLFSRTKQEWTSVLSKLERIPNDRVQEKLRISYDGLKDDMVKNIFLDICCFFIGMDRQDATQILNACGFDADIGIDILIERRLVKIEKNNKLGMHDLLRDMGREIVRKSSAKQPGKRSRLWSPKDVYDILTKNSGTENVEGLVLNSQRTDRVSFTTDAFKKMTNLRLLQLDHVDLTGDFGYLSKHLRYLNWQRFPYKSLPSPFLLENLAVLKLKHSNIKQLWNETKVLVNLKILNLSHSRYLKSSPDFSKVPNLEKLIMKDCPNLSEVHQSIGDLKSLLMINLKDCKSLRNLTRKIYQLKSVKTLILSGCTKIDKLDEDLEQMESLTTLIAKNTAIKEVPFSVVRSKSIDYISLGGHEGFSRDVFPSLIWSWMSPTTNPHISPFGNISYGLASFDVQKNNSGFLSPTASSLLRLRAIVVQFHSKIQLTQELRRIIDDQYDVSFTKVETSQASRISNLSLRSLLIGMGSFHIVINTLSKSKSQGLTTNESGEFFLPGDNYPSWLAYTGEGPSVHFQVPEHSDRCMKGVTLCVVYSSTSENMATECLAGVLIINYTKFNIHIYKRDTLLSFNDEDWKKVKSNLGPGDNVEIYVVAFGHELIVKETAVYLIYDQSITKEVDADEKDVLKNDVDAKSKGGPSRCDNQKDMDEESKRHEKILNQSENADEKGALVNDVDVNRRMAEQIPYAVAERLFNRLASAAFREHGRICGIMDELERLKKSVECIRVVLLDAQEKQEQNWITRLKDVLHLADDFLDEFIIEGMRYKVDAGDKNQVTWVHSSSSSPNFLHQKMASEIEKIQKKFDDVLEEMAKLKLIPKVVVVKQTDSLRSKSISLLLKSDITGREDDKKEIINLLRQPHGNISSIAIVGIGGIGKTTLAQFVYNDLEVQNHFEKRMWVCVSNNFDVKTIVKKMLESLINRKIDDKLSLEYVQHKLRENLTGERYLLVLDDVCDASHRKWTQLRTYLMCGAEDSKVLITTRSKTVSDRLEASYIRFLNGLTLEASWSVLKKITFGDETSEVDQNLEPTGKKIAEKCMGVPLAIRTMGGLLQSKSEKWEWLNVLKGEFWEICEDNKNIMSILKLSYQSLSLQLRQCFAYCSLYPKDWEIEKDLLIQLWMAQGYLECSDEKQLMEDVGNEFVKIFLMKSFFQDAKLGEDGDIVSFKLHDLMHDLAMQVAGNDCCYLASEVERCVQRPIHVSLEPNAVHLLDSLDASRLRTLILLSSNEEELNDDEMSVILNFKHLRVLKLPYCSLSKLSGSIGNLKHLRYLNLSHCRGLGSLYKSISSLVFLQTLILTPNEKMEFSMMVVSKLINLRHLHISDWEASRDETPFGFVKLSIWKYEGMVFSNWLSPLTNIVEISFFLCGSFQYLPPLERLPFLKSLHISFLEELEYIYYEQQDFTSFFPSLKSLSLQFCYKLRGWRRMGDDFNNTNCSQNLSLPPFPCLSQLSIIRCRMLTSMPAFPKLENRLELYNNNVETLVATLNTVASENLNDFPPLSMLKSLHIDGVSLDVKRIPKDWMQNLTSLQLLQINWFSCKVFQEIEMWFKDDCKCLPSLQIIAFHNCEDLEALPDWICNLSSLQHLTVCDCMNLASLPEGMPRLTNLRTLEIIGCPLLDEECQSQSGETWPRIRHVPKIILSSLH</sequence>
<gene>
    <name evidence="1" type="ORF">MILVUS5_LOCUS5766</name>
</gene>
<accession>A0ACB0IT06</accession>
<reference evidence="1" key="1">
    <citation type="submission" date="2023-10" db="EMBL/GenBank/DDBJ databases">
        <authorList>
            <person name="Rodriguez Cubillos JULIANA M."/>
            <person name="De Vega J."/>
        </authorList>
    </citation>
    <scope>NUCLEOTIDE SEQUENCE</scope>
</reference>
<name>A0ACB0IT06_TRIPR</name>
<keyword evidence="2" id="KW-1185">Reference proteome</keyword>
<evidence type="ECO:0000313" key="1">
    <source>
        <dbReference type="EMBL" id="CAJ2634989.1"/>
    </source>
</evidence>
<dbReference type="Proteomes" id="UP001177021">
    <property type="component" value="Unassembled WGS sequence"/>
</dbReference>
<comment type="caution">
    <text evidence="1">The sequence shown here is derived from an EMBL/GenBank/DDBJ whole genome shotgun (WGS) entry which is preliminary data.</text>
</comment>
<proteinExistence type="predicted"/>
<protein>
    <submittedName>
        <fullName evidence="1">Uncharacterized protein</fullName>
    </submittedName>
</protein>